<protein>
    <recommendedName>
        <fullName evidence="3">Protein ABHD18</fullName>
    </recommendedName>
</protein>
<dbReference type="EnsemblMetazoa" id="XM_014398116.2">
    <property type="protein sequence ID" value="XP_014253602.1"/>
    <property type="gene ID" value="LOC106668922"/>
</dbReference>
<evidence type="ECO:0008006" key="3">
    <source>
        <dbReference type="Google" id="ProtNLM"/>
    </source>
</evidence>
<evidence type="ECO:0000313" key="2">
    <source>
        <dbReference type="Proteomes" id="UP000494040"/>
    </source>
</evidence>
<dbReference type="SUPFAM" id="SSF53474">
    <property type="entry name" value="alpha/beta-Hydrolases"/>
    <property type="match status" value="1"/>
</dbReference>
<proteinExistence type="predicted"/>
<dbReference type="PANTHER" id="PTHR13617:SF14">
    <property type="entry name" value="PROTEIN ABHD18"/>
    <property type="match status" value="1"/>
</dbReference>
<dbReference type="RefSeq" id="XP_014253602.1">
    <property type="nucleotide sequence ID" value="XM_014398116.2"/>
</dbReference>
<organism evidence="1 2">
    <name type="scientific">Cimex lectularius</name>
    <name type="common">Bed bug</name>
    <name type="synonym">Acanthia lectularia</name>
    <dbReference type="NCBI Taxonomy" id="79782"/>
    <lineage>
        <taxon>Eukaryota</taxon>
        <taxon>Metazoa</taxon>
        <taxon>Ecdysozoa</taxon>
        <taxon>Arthropoda</taxon>
        <taxon>Hexapoda</taxon>
        <taxon>Insecta</taxon>
        <taxon>Pterygota</taxon>
        <taxon>Neoptera</taxon>
        <taxon>Paraneoptera</taxon>
        <taxon>Hemiptera</taxon>
        <taxon>Heteroptera</taxon>
        <taxon>Panheteroptera</taxon>
        <taxon>Cimicomorpha</taxon>
        <taxon>Cimicidae</taxon>
        <taxon>Cimex</taxon>
    </lineage>
</organism>
<accession>A0A8I6S0I5</accession>
<dbReference type="OMA" id="MACLACT"/>
<dbReference type="Gene3D" id="3.40.50.1820">
    <property type="entry name" value="alpha/beta hydrolase"/>
    <property type="match status" value="1"/>
</dbReference>
<dbReference type="Proteomes" id="UP000494040">
    <property type="component" value="Unassembled WGS sequence"/>
</dbReference>
<dbReference type="KEGG" id="clec:106668922"/>
<evidence type="ECO:0000313" key="1">
    <source>
        <dbReference type="EnsemblMetazoa" id="XP_014253602.1"/>
    </source>
</evidence>
<dbReference type="GeneID" id="106668922"/>
<dbReference type="InterPro" id="IPR019149">
    <property type="entry name" value="ABHD18"/>
</dbReference>
<dbReference type="PANTHER" id="PTHR13617">
    <property type="entry name" value="PROTEIN ABHD18"/>
    <property type="match status" value="1"/>
</dbReference>
<keyword evidence="2" id="KW-1185">Reference proteome</keyword>
<sequence>MVHLSSLDKIYRSILLSKYFIKGWGSPTDLKRLLKFRRIVSRREECFKLVPPDYPLKITKDTYSNGERIIEGSFRSPLELYLPGLLPEESKLAYFQFILPKTWKSEYYKPVCIHMAGTGDHYFWRRRHIMAKPLLKEGGIASILLENPFYGMRKPKYQIRSVLHNVSDIFVMGGCLILEALVLLHWCRRKGYGPLGVTGMSMGGHMASLAATNWPYPLVLVPCLSWSTASGVFTEGVISKAINWSLLETQYTENEVLRSDIASMVDYMEHDAFVAGRQFAKAFPTSITNIMNKRHQDSNDSKIANVQTVNRKNLIQSFSSRISSSKQDVPVPNQQLEVIHFMKGIMDECTHIANFSKPVDTSLIIIVCARDDGYVPREGVTNITDIWPGAEVRYLEAGHVSAFILHQKVFREAIIDAFERCRTKYPSYM</sequence>
<reference evidence="1" key="1">
    <citation type="submission" date="2022-01" db="UniProtKB">
        <authorList>
            <consortium name="EnsemblMetazoa"/>
        </authorList>
    </citation>
    <scope>IDENTIFICATION</scope>
</reference>
<dbReference type="InterPro" id="IPR029058">
    <property type="entry name" value="AB_hydrolase_fold"/>
</dbReference>
<dbReference type="Pfam" id="PF09752">
    <property type="entry name" value="ABHD18"/>
    <property type="match status" value="1"/>
</dbReference>
<dbReference type="OrthoDB" id="9987145at2759"/>
<name>A0A8I6S0I5_CIMLE</name>
<dbReference type="AlphaFoldDB" id="A0A8I6S0I5"/>